<gene>
    <name evidence="2" type="ORF">BGZ70_005926</name>
</gene>
<dbReference type="AlphaFoldDB" id="A0A9P6J8U3"/>
<dbReference type="OrthoDB" id="1744372at2759"/>
<organism evidence="2 3">
    <name type="scientific">Mortierella alpina</name>
    <name type="common">Oleaginous fungus</name>
    <name type="synonym">Mortierella renispora</name>
    <dbReference type="NCBI Taxonomy" id="64518"/>
    <lineage>
        <taxon>Eukaryota</taxon>
        <taxon>Fungi</taxon>
        <taxon>Fungi incertae sedis</taxon>
        <taxon>Mucoromycota</taxon>
        <taxon>Mortierellomycotina</taxon>
        <taxon>Mortierellomycetes</taxon>
        <taxon>Mortierellales</taxon>
        <taxon>Mortierellaceae</taxon>
        <taxon>Mortierella</taxon>
    </lineage>
</organism>
<evidence type="ECO:0000313" key="2">
    <source>
        <dbReference type="EMBL" id="KAF9964797.1"/>
    </source>
</evidence>
<accession>A0A9P6J8U3</accession>
<name>A0A9P6J8U3_MORAP</name>
<dbReference type="EMBL" id="JAAAHY010000322">
    <property type="protein sequence ID" value="KAF9964797.1"/>
    <property type="molecule type" value="Genomic_DNA"/>
</dbReference>
<sequence>MLRSEDDSSASGFAGDLPQLDPEIADQSIQGDLPEADHDDLEEYKAYSALSQQRDRVRYNSGVIPREFKVGDLILKRVLFRGNARTSRDTFSEEFDGPFPVTRVYGYGAYQIRDQFGNHDTVHIDNLQPYPNREQR</sequence>
<evidence type="ECO:0000313" key="3">
    <source>
        <dbReference type="Proteomes" id="UP000738359"/>
    </source>
</evidence>
<protein>
    <submittedName>
        <fullName evidence="2">Uncharacterized protein</fullName>
    </submittedName>
</protein>
<proteinExistence type="predicted"/>
<feature type="region of interest" description="Disordered" evidence="1">
    <location>
        <begin position="1"/>
        <end position="37"/>
    </location>
</feature>
<dbReference type="Proteomes" id="UP000738359">
    <property type="component" value="Unassembled WGS sequence"/>
</dbReference>
<evidence type="ECO:0000256" key="1">
    <source>
        <dbReference type="SAM" id="MobiDB-lite"/>
    </source>
</evidence>
<keyword evidence="3" id="KW-1185">Reference proteome</keyword>
<reference evidence="2" key="1">
    <citation type="journal article" date="2020" name="Fungal Divers.">
        <title>Resolving the Mortierellaceae phylogeny through synthesis of multi-gene phylogenetics and phylogenomics.</title>
        <authorList>
            <person name="Vandepol N."/>
            <person name="Liber J."/>
            <person name="Desiro A."/>
            <person name="Na H."/>
            <person name="Kennedy M."/>
            <person name="Barry K."/>
            <person name="Grigoriev I.V."/>
            <person name="Miller A.N."/>
            <person name="O'Donnell K."/>
            <person name="Stajich J.E."/>
            <person name="Bonito G."/>
        </authorList>
    </citation>
    <scope>NUCLEOTIDE SEQUENCE</scope>
    <source>
        <strain evidence="2">CK1249</strain>
    </source>
</reference>
<comment type="caution">
    <text evidence="2">The sequence shown here is derived from an EMBL/GenBank/DDBJ whole genome shotgun (WGS) entry which is preliminary data.</text>
</comment>